<comment type="caution">
    <text evidence="5">The sequence shown here is derived from an EMBL/GenBank/DDBJ whole genome shotgun (WGS) entry which is preliminary data.</text>
</comment>
<keyword evidence="2" id="KW-0378">Hydrolase</keyword>
<sequence>MSVPQLRPCGEEAWLLDLDDNRMVHRWAAAVRQADLPGVREVVPGLTTLLVTLDPESTNATALRAALENLRPSPEQADDRGHHVIEVRYDGEDLDEVSRLTGLTVAEVVAAHTGTPWRVAFCGFAPGFSYLVGGDARLRVPRRGEARIRVPAGAVAIAGAFSSVYPRVSPGGWQLLGHTDGVLWDTAAEPPAVLRPGATVQFRDVG</sequence>
<dbReference type="Pfam" id="PF02682">
    <property type="entry name" value="CT_C_D"/>
    <property type="match status" value="1"/>
</dbReference>
<dbReference type="STRING" id="59750.AWC31_31170"/>
<dbReference type="EMBL" id="LGTW01000006">
    <property type="protein sequence ID" value="KWX24163.1"/>
    <property type="molecule type" value="Genomic_DNA"/>
</dbReference>
<dbReference type="Proteomes" id="UP000070612">
    <property type="component" value="Unassembled WGS sequence"/>
</dbReference>
<dbReference type="InterPro" id="IPR010016">
    <property type="entry name" value="PxpB"/>
</dbReference>
<keyword evidence="6" id="KW-1185">Reference proteome</keyword>
<feature type="domain" description="Carboxyltransferase" evidence="4">
    <location>
        <begin position="4"/>
        <end position="194"/>
    </location>
</feature>
<dbReference type="GO" id="GO:0016787">
    <property type="term" value="F:hydrolase activity"/>
    <property type="evidence" value="ECO:0007669"/>
    <property type="project" value="UniProtKB-KW"/>
</dbReference>
<dbReference type="SUPFAM" id="SSF50891">
    <property type="entry name" value="Cyclophilin-like"/>
    <property type="match status" value="1"/>
</dbReference>
<dbReference type="GO" id="GO:0005524">
    <property type="term" value="F:ATP binding"/>
    <property type="evidence" value="ECO:0007669"/>
    <property type="project" value="UniProtKB-KW"/>
</dbReference>
<dbReference type="SMART" id="SM00796">
    <property type="entry name" value="AHS1"/>
    <property type="match status" value="1"/>
</dbReference>
<dbReference type="Gene3D" id="2.40.100.10">
    <property type="entry name" value="Cyclophilin-like"/>
    <property type="match status" value="1"/>
</dbReference>
<organism evidence="5 6">
    <name type="scientific">Mycolicibacterium wolinskyi</name>
    <dbReference type="NCBI Taxonomy" id="59750"/>
    <lineage>
        <taxon>Bacteria</taxon>
        <taxon>Bacillati</taxon>
        <taxon>Actinomycetota</taxon>
        <taxon>Actinomycetes</taxon>
        <taxon>Mycobacteriales</taxon>
        <taxon>Mycobacteriaceae</taxon>
        <taxon>Mycolicibacterium</taxon>
    </lineage>
</organism>
<dbReference type="Gene3D" id="3.30.1360.40">
    <property type="match status" value="1"/>
</dbReference>
<evidence type="ECO:0000256" key="1">
    <source>
        <dbReference type="ARBA" id="ARBA00022741"/>
    </source>
</evidence>
<name>A0A132PPE3_9MYCO</name>
<keyword evidence="3" id="KW-0067">ATP-binding</keyword>
<keyword evidence="1" id="KW-0547">Nucleotide-binding</keyword>
<protein>
    <recommendedName>
        <fullName evidence="4">Carboxyltransferase domain-containing protein</fullName>
    </recommendedName>
</protein>
<evidence type="ECO:0000313" key="6">
    <source>
        <dbReference type="Proteomes" id="UP000070612"/>
    </source>
</evidence>
<dbReference type="InterPro" id="IPR003833">
    <property type="entry name" value="CT_C_D"/>
</dbReference>
<evidence type="ECO:0000313" key="5">
    <source>
        <dbReference type="EMBL" id="KWX24163.1"/>
    </source>
</evidence>
<gene>
    <name evidence="5" type="ORF">AFM11_11085</name>
</gene>
<dbReference type="PANTHER" id="PTHR34698:SF2">
    <property type="entry name" value="5-OXOPROLINASE SUBUNIT B"/>
    <property type="match status" value="1"/>
</dbReference>
<dbReference type="SUPFAM" id="SSF160467">
    <property type="entry name" value="PH0987 N-terminal domain-like"/>
    <property type="match status" value="1"/>
</dbReference>
<reference evidence="5 6" key="1">
    <citation type="submission" date="2015-07" db="EMBL/GenBank/DDBJ databases">
        <title>A draft genome sequence of Mycobacterium wolinskyi.</title>
        <authorList>
            <person name="de Man T.J."/>
            <person name="Perry K.A."/>
            <person name="Coulliette A.D."/>
            <person name="Jensen B."/>
            <person name="Toney N.C."/>
            <person name="Limbago B.M."/>
            <person name="Noble-Wang J."/>
        </authorList>
    </citation>
    <scope>NUCLEOTIDE SEQUENCE [LARGE SCALE GENOMIC DNA]</scope>
    <source>
        <strain evidence="5 6">CDC_01</strain>
    </source>
</reference>
<evidence type="ECO:0000256" key="3">
    <source>
        <dbReference type="ARBA" id="ARBA00022840"/>
    </source>
</evidence>
<evidence type="ECO:0000259" key="4">
    <source>
        <dbReference type="SMART" id="SM00796"/>
    </source>
</evidence>
<dbReference type="PANTHER" id="PTHR34698">
    <property type="entry name" value="5-OXOPROLINASE SUBUNIT B"/>
    <property type="match status" value="1"/>
</dbReference>
<accession>A0A132PPE3</accession>
<evidence type="ECO:0000256" key="2">
    <source>
        <dbReference type="ARBA" id="ARBA00022801"/>
    </source>
</evidence>
<dbReference type="InterPro" id="IPR029000">
    <property type="entry name" value="Cyclophilin-like_dom_sf"/>
</dbReference>
<proteinExistence type="predicted"/>
<dbReference type="AlphaFoldDB" id="A0A132PPE3"/>
<dbReference type="PATRIC" id="fig|59750.3.peg.6293"/>